<reference evidence="7 8" key="1">
    <citation type="submission" date="2017-09" db="EMBL/GenBank/DDBJ databases">
        <authorList>
            <person name="Ehlers B."/>
            <person name="Leendertz F.H."/>
        </authorList>
    </citation>
    <scope>NUCLEOTIDE SEQUENCE [LARGE SCALE GENOMIC DNA]</scope>
    <source>
        <strain evidence="7 8">USBA 140</strain>
    </source>
</reference>
<proteinExistence type="predicted"/>
<keyword evidence="1" id="KW-0004">4Fe-4S</keyword>
<name>A0A286G5U8_9PROT</name>
<dbReference type="Gene3D" id="3.30.70.20">
    <property type="match status" value="2"/>
</dbReference>
<dbReference type="GO" id="GO:0051539">
    <property type="term" value="F:4 iron, 4 sulfur cluster binding"/>
    <property type="evidence" value="ECO:0007669"/>
    <property type="project" value="UniProtKB-KW"/>
</dbReference>
<dbReference type="InterPro" id="IPR050572">
    <property type="entry name" value="Fe-S_Ferredoxin"/>
</dbReference>
<dbReference type="GO" id="GO:0046872">
    <property type="term" value="F:metal ion binding"/>
    <property type="evidence" value="ECO:0007669"/>
    <property type="project" value="UniProtKB-KW"/>
</dbReference>
<feature type="domain" description="4Fe-4S ferredoxin-type" evidence="6">
    <location>
        <begin position="303"/>
        <end position="332"/>
    </location>
</feature>
<keyword evidence="3" id="KW-0408">Iron</keyword>
<dbReference type="Pfam" id="PF12838">
    <property type="entry name" value="Fer4_7"/>
    <property type="match status" value="1"/>
</dbReference>
<dbReference type="PANTHER" id="PTHR43687">
    <property type="entry name" value="ADENYLYLSULFATE REDUCTASE, BETA SUBUNIT"/>
    <property type="match status" value="1"/>
</dbReference>
<protein>
    <submittedName>
        <fullName evidence="7">Ferredoxin</fullName>
    </submittedName>
</protein>
<dbReference type="InterPro" id="IPR017896">
    <property type="entry name" value="4Fe4S_Fe-S-bd"/>
</dbReference>
<dbReference type="SUPFAM" id="SSF54862">
    <property type="entry name" value="4Fe-4S ferredoxins"/>
    <property type="match status" value="1"/>
</dbReference>
<feature type="domain" description="4Fe-4S ferredoxin-type" evidence="6">
    <location>
        <begin position="511"/>
        <end position="540"/>
    </location>
</feature>
<dbReference type="RefSeq" id="WP_097277577.1">
    <property type="nucleotide sequence ID" value="NZ_OCNJ01000001.1"/>
</dbReference>
<accession>A0A286G5U8</accession>
<evidence type="ECO:0000256" key="5">
    <source>
        <dbReference type="SAM" id="MobiDB-lite"/>
    </source>
</evidence>
<dbReference type="PROSITE" id="PS00198">
    <property type="entry name" value="4FE4S_FER_1"/>
    <property type="match status" value="1"/>
</dbReference>
<sequence length="670" mass="70306">MPKIDTRFLVCSCEATMPVDADRLSDALGGASVTACRHLCRDEIDRFVGAAATPGSLLVACTQEAPLFGEAAEVNGAAARLSFTNIRERAGWSDEAAAAAPKMAALLAEATVQARPTAALPVRSDGRLVVFGRPEVAFAAARQLAGRMAVTCVLESGGDVTPAAVADMALFIGRPVGASGHVGAFAVRFADVLAPRPSSRDRLEPASRKDAVTFEADAILDLSSAPPLFPGRPPRDGYVRVDAGDPVAVQKAVFELADLVGEFEKPRYITVDTDLCAHSRSNITGCTACLDACPTGALSPAGDHVAVDALACGGHGACNSVCPTGAIKYQVPQARDLLERLRVLLGTYLEAGGRTPVLLVHDAKGAEAIDLLARHGRGLPAHVLPFAVNEVGSAGLDLLLTAYAMGAARVVLLATPELRGTLDHLDGALDLADRVMQGLGYGPGRGELLWVTDPEALGDDLRRPVTPAAPHAGYMVLGERREIFAVALDHLHAQAPQPVDVLPLPEGAPFGTVVVDVPGCTLCLACVGACPTAALGDNPERPQLTFLESACVQCGLCAATCPEKVITLEPRIDFLAGPKRRVLKEEEPFACISCGKEFGTKSAIDKVVEKLSGHSMFAGGDRLRLLQMCGDCRVIEQVKISGSTTLAPPPPRPRTTDDYLRERDEQAKKS</sequence>
<dbReference type="InterPro" id="IPR017900">
    <property type="entry name" value="4Fe4S_Fe_S_CS"/>
</dbReference>
<evidence type="ECO:0000259" key="6">
    <source>
        <dbReference type="PROSITE" id="PS51379"/>
    </source>
</evidence>
<feature type="region of interest" description="Disordered" evidence="5">
    <location>
        <begin position="643"/>
        <end position="670"/>
    </location>
</feature>
<dbReference type="PROSITE" id="PS51379">
    <property type="entry name" value="4FE4S_FER_2"/>
    <property type="match status" value="3"/>
</dbReference>
<dbReference type="Pfam" id="PF13237">
    <property type="entry name" value="Fer4_10"/>
    <property type="match status" value="1"/>
</dbReference>
<gene>
    <name evidence="7" type="ORF">SAMN05421508_101714</name>
</gene>
<evidence type="ECO:0000256" key="1">
    <source>
        <dbReference type="ARBA" id="ARBA00022485"/>
    </source>
</evidence>
<keyword evidence="8" id="KW-1185">Reference proteome</keyword>
<feature type="domain" description="4Fe-4S ferredoxin-type" evidence="6">
    <location>
        <begin position="542"/>
        <end position="571"/>
    </location>
</feature>
<dbReference type="EMBL" id="OCNJ01000001">
    <property type="protein sequence ID" value="SOD90911.1"/>
    <property type="molecule type" value="Genomic_DNA"/>
</dbReference>
<keyword evidence="2" id="KW-0479">Metal-binding</keyword>
<dbReference type="AlphaFoldDB" id="A0A286G5U8"/>
<keyword evidence="4" id="KW-0411">Iron-sulfur</keyword>
<evidence type="ECO:0000313" key="7">
    <source>
        <dbReference type="EMBL" id="SOD90911.1"/>
    </source>
</evidence>
<dbReference type="Proteomes" id="UP000219621">
    <property type="component" value="Unassembled WGS sequence"/>
</dbReference>
<feature type="compositionally biased region" description="Basic and acidic residues" evidence="5">
    <location>
        <begin position="654"/>
        <end position="670"/>
    </location>
</feature>
<dbReference type="PANTHER" id="PTHR43687:SF4">
    <property type="entry name" value="BLR5484 PROTEIN"/>
    <property type="match status" value="1"/>
</dbReference>
<evidence type="ECO:0000256" key="3">
    <source>
        <dbReference type="ARBA" id="ARBA00023004"/>
    </source>
</evidence>
<organism evidence="7 8">
    <name type="scientific">Caenispirillum bisanense</name>
    <dbReference type="NCBI Taxonomy" id="414052"/>
    <lineage>
        <taxon>Bacteria</taxon>
        <taxon>Pseudomonadati</taxon>
        <taxon>Pseudomonadota</taxon>
        <taxon>Alphaproteobacteria</taxon>
        <taxon>Rhodospirillales</taxon>
        <taxon>Novispirillaceae</taxon>
        <taxon>Caenispirillum</taxon>
    </lineage>
</organism>
<evidence type="ECO:0000256" key="2">
    <source>
        <dbReference type="ARBA" id="ARBA00022723"/>
    </source>
</evidence>
<dbReference type="OrthoDB" id="9800445at2"/>
<evidence type="ECO:0000256" key="4">
    <source>
        <dbReference type="ARBA" id="ARBA00023014"/>
    </source>
</evidence>
<evidence type="ECO:0000313" key="8">
    <source>
        <dbReference type="Proteomes" id="UP000219621"/>
    </source>
</evidence>